<proteinExistence type="predicted"/>
<accession>A0A0L0TAV0</accession>
<dbReference type="OrthoDB" id="5592771at2759"/>
<dbReference type="SUPFAM" id="SSF52047">
    <property type="entry name" value="RNI-like"/>
    <property type="match status" value="1"/>
</dbReference>
<feature type="region of interest" description="Disordered" evidence="1">
    <location>
        <begin position="1"/>
        <end position="23"/>
    </location>
</feature>
<name>A0A0L0TAV0_ALLM3</name>
<dbReference type="PANTHER" id="PTHR24114:SF2">
    <property type="entry name" value="F-BOX DOMAIN-CONTAINING PROTEIN-RELATED"/>
    <property type="match status" value="1"/>
</dbReference>
<feature type="compositionally biased region" description="Pro residues" evidence="1">
    <location>
        <begin position="433"/>
        <end position="448"/>
    </location>
</feature>
<dbReference type="InterPro" id="IPR001611">
    <property type="entry name" value="Leu-rich_rpt"/>
</dbReference>
<dbReference type="VEuPathDB" id="FungiDB:AMAG_16306"/>
<dbReference type="Gene3D" id="3.80.10.10">
    <property type="entry name" value="Ribonuclease Inhibitor"/>
    <property type="match status" value="2"/>
</dbReference>
<dbReference type="Proteomes" id="UP000054350">
    <property type="component" value="Unassembled WGS sequence"/>
</dbReference>
<organism evidence="2 3">
    <name type="scientific">Allomyces macrogynus (strain ATCC 38327)</name>
    <name type="common">Allomyces javanicus var. macrogynus</name>
    <dbReference type="NCBI Taxonomy" id="578462"/>
    <lineage>
        <taxon>Eukaryota</taxon>
        <taxon>Fungi</taxon>
        <taxon>Fungi incertae sedis</taxon>
        <taxon>Blastocladiomycota</taxon>
        <taxon>Blastocladiomycetes</taxon>
        <taxon>Blastocladiales</taxon>
        <taxon>Blastocladiaceae</taxon>
        <taxon>Allomyces</taxon>
    </lineage>
</organism>
<dbReference type="eggNOG" id="ENOG502RUCB">
    <property type="taxonomic scope" value="Eukaryota"/>
</dbReference>
<protein>
    <submittedName>
        <fullName evidence="2">Uncharacterized protein</fullName>
    </submittedName>
</protein>
<dbReference type="InterPro" id="IPR032675">
    <property type="entry name" value="LRR_dom_sf"/>
</dbReference>
<feature type="compositionally biased region" description="Basic residues" evidence="1">
    <location>
        <begin position="11"/>
        <end position="20"/>
    </location>
</feature>
<feature type="compositionally biased region" description="Basic residues" evidence="1">
    <location>
        <begin position="236"/>
        <end position="251"/>
    </location>
</feature>
<dbReference type="PANTHER" id="PTHR24114">
    <property type="entry name" value="LEUCINE RICH REPEAT FAMILY PROTEIN"/>
    <property type="match status" value="1"/>
</dbReference>
<evidence type="ECO:0000313" key="2">
    <source>
        <dbReference type="EMBL" id="KNE71877.1"/>
    </source>
</evidence>
<evidence type="ECO:0000256" key="1">
    <source>
        <dbReference type="SAM" id="MobiDB-lite"/>
    </source>
</evidence>
<dbReference type="EMBL" id="GG745375">
    <property type="protein sequence ID" value="KNE71877.1"/>
    <property type="molecule type" value="Genomic_DNA"/>
</dbReference>
<evidence type="ECO:0000313" key="3">
    <source>
        <dbReference type="Proteomes" id="UP000054350"/>
    </source>
</evidence>
<feature type="region of interest" description="Disordered" evidence="1">
    <location>
        <begin position="220"/>
        <end position="275"/>
    </location>
</feature>
<dbReference type="InterPro" id="IPR052394">
    <property type="entry name" value="LRR-containing"/>
</dbReference>
<keyword evidence="3" id="KW-1185">Reference proteome</keyword>
<dbReference type="AlphaFoldDB" id="A0A0L0TAV0"/>
<dbReference type="Pfam" id="PF13516">
    <property type="entry name" value="LRR_6"/>
    <property type="match status" value="1"/>
</dbReference>
<feature type="region of interest" description="Disordered" evidence="1">
    <location>
        <begin position="398"/>
        <end position="506"/>
    </location>
</feature>
<dbReference type="SMART" id="SM00368">
    <property type="entry name" value="LRR_RI"/>
    <property type="match status" value="3"/>
</dbReference>
<feature type="compositionally biased region" description="Pro residues" evidence="1">
    <location>
        <begin position="220"/>
        <end position="230"/>
    </location>
</feature>
<sequence>MPTKSATASTGKKKAGGKKSRSAEEAARQAALAAARVEAVRALRQSYTAQARLFLREPFPVVSTQIDRAAADGVDVDKLVLTKLLLTASDLWALGTAFESYAALTTLTLCMVPLDDKMVAALASFVTAHPALSTLSLVDTHLGPGAATHLASSVPHSALTALHLDYNSLGSAAWHHFLVALIPPAEADACESCALAVVRAREAAEAAAAAAAKAAAIAALPPPPPKPAPPVEKAKKGAKGKGGKVAKKKAPAKVEVVPPPPPPPSKEDRRAARPHTTLTRLSCKFAGMDEEAGDAIGRLLAGNSSIKDLDLSGNRLGPRGLLAVIEGLRSNTVLETLNLSANGVHAAAASPGSPIDANTALRAATAGITAVRRLSRGSLAANSAPIARGGIAKVRIPKAPTTATPPAPAPAGASLAPPPDTSTAATDAADTDPTPPVAPSLPPPPPPGGRRRGPPPRSTPLWHPHQRPGLGSPRLGLRADYAGKTTFGDNDAGPGNKLGKKFDWGG</sequence>
<feature type="compositionally biased region" description="Low complexity" evidence="1">
    <location>
        <begin position="410"/>
        <end position="432"/>
    </location>
</feature>
<reference evidence="3" key="2">
    <citation type="submission" date="2009-11" db="EMBL/GenBank/DDBJ databases">
        <title>The Genome Sequence of Allomyces macrogynus strain ATCC 38327.</title>
        <authorList>
            <consortium name="The Broad Institute Genome Sequencing Platform"/>
            <person name="Russ C."/>
            <person name="Cuomo C."/>
            <person name="Shea T."/>
            <person name="Young S.K."/>
            <person name="Zeng Q."/>
            <person name="Koehrsen M."/>
            <person name="Haas B."/>
            <person name="Borodovsky M."/>
            <person name="Guigo R."/>
            <person name="Alvarado L."/>
            <person name="Berlin A."/>
            <person name="Borenstein D."/>
            <person name="Chen Z."/>
            <person name="Engels R."/>
            <person name="Freedman E."/>
            <person name="Gellesch M."/>
            <person name="Goldberg J."/>
            <person name="Griggs A."/>
            <person name="Gujja S."/>
            <person name="Heiman D."/>
            <person name="Hepburn T."/>
            <person name="Howarth C."/>
            <person name="Jen D."/>
            <person name="Larson L."/>
            <person name="Lewis B."/>
            <person name="Mehta T."/>
            <person name="Park D."/>
            <person name="Pearson M."/>
            <person name="Roberts A."/>
            <person name="Saif S."/>
            <person name="Shenoy N."/>
            <person name="Sisk P."/>
            <person name="Stolte C."/>
            <person name="Sykes S."/>
            <person name="Walk T."/>
            <person name="White J."/>
            <person name="Yandava C."/>
            <person name="Burger G."/>
            <person name="Gray M.W."/>
            <person name="Holland P.W.H."/>
            <person name="King N."/>
            <person name="Lang F.B.F."/>
            <person name="Roger A.J."/>
            <person name="Ruiz-Trillo I."/>
            <person name="Lander E."/>
            <person name="Nusbaum C."/>
        </authorList>
    </citation>
    <scope>NUCLEOTIDE SEQUENCE [LARGE SCALE GENOMIC DNA]</scope>
    <source>
        <strain evidence="3">ATCC 38327</strain>
    </source>
</reference>
<feature type="compositionally biased region" description="Low complexity" evidence="1">
    <location>
        <begin position="1"/>
        <end position="10"/>
    </location>
</feature>
<reference evidence="2 3" key="1">
    <citation type="submission" date="2009-11" db="EMBL/GenBank/DDBJ databases">
        <title>Annotation of Allomyces macrogynus ATCC 38327.</title>
        <authorList>
            <consortium name="The Broad Institute Genome Sequencing Platform"/>
            <person name="Russ C."/>
            <person name="Cuomo C."/>
            <person name="Burger G."/>
            <person name="Gray M.W."/>
            <person name="Holland P.W.H."/>
            <person name="King N."/>
            <person name="Lang F.B.F."/>
            <person name="Roger A.J."/>
            <person name="Ruiz-Trillo I."/>
            <person name="Young S.K."/>
            <person name="Zeng Q."/>
            <person name="Gargeya S."/>
            <person name="Fitzgerald M."/>
            <person name="Haas B."/>
            <person name="Abouelleil A."/>
            <person name="Alvarado L."/>
            <person name="Arachchi H.M."/>
            <person name="Berlin A."/>
            <person name="Chapman S.B."/>
            <person name="Gearin G."/>
            <person name="Goldberg J."/>
            <person name="Griggs A."/>
            <person name="Gujja S."/>
            <person name="Hansen M."/>
            <person name="Heiman D."/>
            <person name="Howarth C."/>
            <person name="Larimer J."/>
            <person name="Lui A."/>
            <person name="MacDonald P.J.P."/>
            <person name="McCowen C."/>
            <person name="Montmayeur A."/>
            <person name="Murphy C."/>
            <person name="Neiman D."/>
            <person name="Pearson M."/>
            <person name="Priest M."/>
            <person name="Roberts A."/>
            <person name="Saif S."/>
            <person name="Shea T."/>
            <person name="Sisk P."/>
            <person name="Stolte C."/>
            <person name="Sykes S."/>
            <person name="Wortman J."/>
            <person name="Nusbaum C."/>
            <person name="Birren B."/>
        </authorList>
    </citation>
    <scope>NUCLEOTIDE SEQUENCE [LARGE SCALE GENOMIC DNA]</scope>
    <source>
        <strain evidence="2 3">ATCC 38327</strain>
    </source>
</reference>
<dbReference type="STRING" id="578462.A0A0L0TAV0"/>
<gene>
    <name evidence="2" type="ORF">AMAG_16306</name>
</gene>